<feature type="compositionally biased region" description="Low complexity" evidence="14">
    <location>
        <begin position="600"/>
        <end position="610"/>
    </location>
</feature>
<evidence type="ECO:0000256" key="7">
    <source>
        <dbReference type="ARBA" id="ARBA00023119"/>
    </source>
</evidence>
<keyword evidence="17" id="KW-1185">Reference proteome</keyword>
<keyword evidence="4" id="KW-0732">Signal</keyword>
<feature type="region of interest" description="Disordered" evidence="14">
    <location>
        <begin position="847"/>
        <end position="912"/>
    </location>
</feature>
<evidence type="ECO:0000256" key="10">
    <source>
        <dbReference type="ARBA" id="ARBA00049648"/>
    </source>
</evidence>
<keyword evidence="2" id="KW-0964">Secreted</keyword>
<organism evidence="16 17">
    <name type="scientific">Pavo cristatus</name>
    <name type="common">Indian peafowl</name>
    <name type="synonym">Blue peafowl</name>
    <dbReference type="NCBI Taxonomy" id="9049"/>
    <lineage>
        <taxon>Eukaryota</taxon>
        <taxon>Metazoa</taxon>
        <taxon>Chordata</taxon>
        <taxon>Craniata</taxon>
        <taxon>Vertebrata</taxon>
        <taxon>Euteleostomi</taxon>
        <taxon>Archelosauria</taxon>
        <taxon>Archosauria</taxon>
        <taxon>Dinosauria</taxon>
        <taxon>Saurischia</taxon>
        <taxon>Theropoda</taxon>
        <taxon>Coelurosauria</taxon>
        <taxon>Aves</taxon>
        <taxon>Neognathae</taxon>
        <taxon>Galloanserae</taxon>
        <taxon>Galliformes</taxon>
        <taxon>Phasianidae</taxon>
        <taxon>Phasianinae</taxon>
        <taxon>Pavo</taxon>
    </lineage>
</organism>
<feature type="region of interest" description="Disordered" evidence="14">
    <location>
        <begin position="964"/>
        <end position="1030"/>
    </location>
</feature>
<comment type="similarity">
    <text evidence="10">Belongs to the fibril-associated collagens with interrupted helices (FACIT) family.</text>
</comment>
<dbReference type="GO" id="GO:0005581">
    <property type="term" value="C:collagen trimer"/>
    <property type="evidence" value="ECO:0007669"/>
    <property type="project" value="UniProtKB-KW"/>
</dbReference>
<dbReference type="InterPro" id="IPR048287">
    <property type="entry name" value="TSPN-like_N"/>
</dbReference>
<evidence type="ECO:0000256" key="6">
    <source>
        <dbReference type="ARBA" id="ARBA00022889"/>
    </source>
</evidence>
<evidence type="ECO:0000256" key="1">
    <source>
        <dbReference type="ARBA" id="ARBA00004498"/>
    </source>
</evidence>
<dbReference type="FunFam" id="2.60.120.200:FF:000094">
    <property type="entry name" value="Collagen type XVI alpha 1 chain"/>
    <property type="match status" value="1"/>
</dbReference>
<dbReference type="PANTHER" id="PTHR24023:SF1082">
    <property type="entry name" value="COLLAGEN TRIPLE HELIX REPEAT"/>
    <property type="match status" value="1"/>
</dbReference>
<evidence type="ECO:0000259" key="15">
    <source>
        <dbReference type="SMART" id="SM00210"/>
    </source>
</evidence>
<comment type="subcellular location">
    <subcellularLocation>
        <location evidence="1">Secreted</location>
        <location evidence="1">Extracellular space</location>
        <location evidence="1">Extracellular matrix</location>
    </subcellularLocation>
</comment>
<keyword evidence="8" id="KW-0325">Glycoprotein</keyword>
<feature type="domain" description="Thrombospondin-like N-terminal" evidence="15">
    <location>
        <begin position="45"/>
        <end position="229"/>
    </location>
</feature>
<feature type="region of interest" description="Disordered" evidence="14">
    <location>
        <begin position="502"/>
        <end position="532"/>
    </location>
</feature>
<comment type="function">
    <text evidence="11">Involved in mediating cell attachment and inducing integrin-mediated cellular reactions, such as cell spreading and alterations in cell morphology.</text>
</comment>
<keyword evidence="5" id="KW-0677">Repeat</keyword>
<reference evidence="16" key="1">
    <citation type="submission" date="2025-08" db="UniProtKB">
        <authorList>
            <consortium name="Ensembl"/>
        </authorList>
    </citation>
    <scope>IDENTIFICATION</scope>
</reference>
<keyword evidence="9" id="KW-0379">Hydroxylation</keyword>
<proteinExistence type="inferred from homology"/>
<name>A0A8C9F5R4_PAVCR</name>
<evidence type="ECO:0000313" key="17">
    <source>
        <dbReference type="Proteomes" id="UP000694428"/>
    </source>
</evidence>
<feature type="region of interest" description="Disordered" evidence="14">
    <location>
        <begin position="927"/>
        <end position="948"/>
    </location>
</feature>
<feature type="compositionally biased region" description="Low complexity" evidence="14">
    <location>
        <begin position="634"/>
        <end position="650"/>
    </location>
</feature>
<reference evidence="16" key="2">
    <citation type="submission" date="2025-09" db="UniProtKB">
        <authorList>
            <consortium name="Ensembl"/>
        </authorList>
    </citation>
    <scope>IDENTIFICATION</scope>
</reference>
<evidence type="ECO:0000256" key="5">
    <source>
        <dbReference type="ARBA" id="ARBA00022737"/>
    </source>
</evidence>
<dbReference type="GO" id="GO:0007155">
    <property type="term" value="P:cell adhesion"/>
    <property type="evidence" value="ECO:0007669"/>
    <property type="project" value="UniProtKB-KW"/>
</dbReference>
<evidence type="ECO:0000256" key="9">
    <source>
        <dbReference type="ARBA" id="ARBA00023278"/>
    </source>
</evidence>
<evidence type="ECO:0000256" key="4">
    <source>
        <dbReference type="ARBA" id="ARBA00022729"/>
    </source>
</evidence>
<keyword evidence="7" id="KW-0176">Collagen</keyword>
<keyword evidence="3" id="KW-0272">Extracellular matrix</keyword>
<evidence type="ECO:0000256" key="13">
    <source>
        <dbReference type="ARBA" id="ARBA00074547"/>
    </source>
</evidence>
<evidence type="ECO:0000256" key="12">
    <source>
        <dbReference type="ARBA" id="ARBA00063879"/>
    </source>
</evidence>
<evidence type="ECO:0000256" key="14">
    <source>
        <dbReference type="SAM" id="MobiDB-lite"/>
    </source>
</evidence>
<feature type="compositionally biased region" description="Low complexity" evidence="14">
    <location>
        <begin position="731"/>
        <end position="740"/>
    </location>
</feature>
<feature type="region of interest" description="Disordered" evidence="14">
    <location>
        <begin position="291"/>
        <end position="422"/>
    </location>
</feature>
<dbReference type="InterPro" id="IPR013320">
    <property type="entry name" value="ConA-like_dom_sf"/>
</dbReference>
<keyword evidence="6" id="KW-0130">Cell adhesion</keyword>
<evidence type="ECO:0000256" key="8">
    <source>
        <dbReference type="ARBA" id="ARBA00023180"/>
    </source>
</evidence>
<protein>
    <recommendedName>
        <fullName evidence="13">Collagen alpha-1(XVI) chain</fullName>
    </recommendedName>
</protein>
<dbReference type="InterPro" id="IPR050149">
    <property type="entry name" value="Collagen_superfamily"/>
</dbReference>
<comment type="subunit">
    <text evidence="12">Homotrimer. Interacts with FBN1, fibronectin and integrins ITGA1/ITGB1 and ITGA2/ITGB1. Integrin ITGA1/ITGB1 binds to a unique site within COL16A1 located close to its C-terminal end between collagenous domains COL1-COL3.</text>
</comment>
<dbReference type="SMART" id="SM00210">
    <property type="entry name" value="TSPN"/>
    <property type="match status" value="1"/>
</dbReference>
<dbReference type="GO" id="GO:0031012">
    <property type="term" value="C:extracellular matrix"/>
    <property type="evidence" value="ECO:0007669"/>
    <property type="project" value="TreeGrafter"/>
</dbReference>
<feature type="compositionally biased region" description="Low complexity" evidence="14">
    <location>
        <begin position="402"/>
        <end position="413"/>
    </location>
</feature>
<evidence type="ECO:0000313" key="16">
    <source>
        <dbReference type="Ensembl" id="ENSPSTP00000009647.1"/>
    </source>
</evidence>
<dbReference type="PANTHER" id="PTHR24023">
    <property type="entry name" value="COLLAGEN ALPHA"/>
    <property type="match status" value="1"/>
</dbReference>
<evidence type="ECO:0000256" key="2">
    <source>
        <dbReference type="ARBA" id="ARBA00022525"/>
    </source>
</evidence>
<evidence type="ECO:0000256" key="3">
    <source>
        <dbReference type="ARBA" id="ARBA00022530"/>
    </source>
</evidence>
<dbReference type="Proteomes" id="UP000694428">
    <property type="component" value="Unplaced"/>
</dbReference>
<dbReference type="SUPFAM" id="SSF49899">
    <property type="entry name" value="Concanavalin A-like lectins/glucanases"/>
    <property type="match status" value="1"/>
</dbReference>
<dbReference type="GO" id="GO:0005615">
    <property type="term" value="C:extracellular space"/>
    <property type="evidence" value="ECO:0007669"/>
    <property type="project" value="TreeGrafter"/>
</dbReference>
<feature type="compositionally biased region" description="Low complexity" evidence="14">
    <location>
        <begin position="878"/>
        <end position="887"/>
    </location>
</feature>
<dbReference type="InterPro" id="IPR008160">
    <property type="entry name" value="Collagen"/>
</dbReference>
<feature type="region of interest" description="Disordered" evidence="14">
    <location>
        <begin position="594"/>
        <end position="743"/>
    </location>
</feature>
<sequence>AVTSPWGARAELAVLPLMAHGSAPGGRCGCAVHPWWCPHPLHPPGFNLIKRFDLLKISAVKKVRSPRGTVLLRLGAVPLVQPTRQVFPHGLPPEFTLILTLLLKKNSTGEHWYLFQVTDRHGYPQLSLSVHGPEKSLEFQARAPGATFVSTVFTGKAVSSLFDGRWHKVVVAVQSRAVSLHVDCGSISSKPLAPRRALSPEGNAFLGLDAVRGTPVRFDLQQAHIYCDAELARHEGCCEISASGCQPEAPKTRRQAELMQSSNLIEISPQPQGRVYTRCFCLEEPLGPVRRRAGSRSVQPHPRLCPRHKRGLPGTHGTKGEKGDRVSVPSGDPAVPPCPQGHKGYKTLPKGGDAGDICLSVPQGQKGEKGDGGLQGKPGRPGRDGRPGEICVVGPKGQKGDPGLVGPEGLAGEPGPPGKPGAPGIGFPGKPGPRGILGPKGDKVGAGCWAQGCALPGAQAARGPLGSPYPRAGPHCPCLQGEPCQPCPTLPVGMLSTVGLPGQPGPRGEPGTPGKDGVSVSRGDPGINGIKGEKVSVCSSLSSQGLPGSKGDPGVRGLKGEKVSAAVCPQPPCPIPEVSPCKWALEGAATMVAVPGAPGPQGRDGPPGRAVIPPFPQGKPGDTGQKGQKGDMGSPGDPGTPGTDGLPGLSGEPGIRGPAGPKGEKGDACESCPTLQGHFSDVVGIPGKPGAKGDQGAPGIGQPGRAVTPAVLSLQGSPGLKGAMGPPGPPGTSVTGPPVSAALRGTSSPSLSSWCWTLSFLVLLFLAGPRRAAGAPRGAWLQWDAGRCGMWWGHRGAGGHLLTSICAFLQGEKGARGEKVSGCWGEDGAAPLLPSIPLLSLPLSAGGPRGMRVPPQPAPGPQPCRDAGECHGSHPRSHSPVPSHRASLLSLGPRELQDSGPGHPGSPSRNICGDCAQLQMAFEAPRGFKGEKGDQGMPGAPGNEGCARVSIGTAPTWNWCTGDSPDTDCAGDPGLPGAPGVPGERGEQVGAPGAGAGPCPHAMVPSDGTYPSPGLTRTAGTPRATRPHRK</sequence>
<dbReference type="Pfam" id="PF01391">
    <property type="entry name" value="Collagen"/>
    <property type="match status" value="1"/>
</dbReference>
<dbReference type="AlphaFoldDB" id="A0A8C9F5R4"/>
<dbReference type="Ensembl" id="ENSPSTT00000010130.1">
    <property type="protein sequence ID" value="ENSPSTP00000009647.1"/>
    <property type="gene ID" value="ENSPSTG00000006766.1"/>
</dbReference>
<dbReference type="Gene3D" id="2.60.120.200">
    <property type="match status" value="1"/>
</dbReference>
<evidence type="ECO:0000256" key="11">
    <source>
        <dbReference type="ARBA" id="ARBA00057339"/>
    </source>
</evidence>
<accession>A0A8C9F5R4</accession>